<protein>
    <recommendedName>
        <fullName evidence="7">Transmembrane 9 superfamily member</fullName>
    </recommendedName>
</protein>
<dbReference type="GO" id="GO:0016020">
    <property type="term" value="C:membrane"/>
    <property type="evidence" value="ECO:0007669"/>
    <property type="project" value="UniProtKB-SubCell"/>
</dbReference>
<dbReference type="WBParaSite" id="PSAMB.scaffold1348size32669.g12480.t1">
    <property type="protein sequence ID" value="PSAMB.scaffold1348size32669.g12480.t1"/>
    <property type="gene ID" value="PSAMB.scaffold1348size32669.g12480"/>
</dbReference>
<proteinExistence type="inferred from homology"/>
<evidence type="ECO:0000256" key="1">
    <source>
        <dbReference type="ARBA" id="ARBA00004141"/>
    </source>
</evidence>
<keyword evidence="6 7" id="KW-0472">Membrane</keyword>
<evidence type="ECO:0000256" key="5">
    <source>
        <dbReference type="ARBA" id="ARBA00022989"/>
    </source>
</evidence>
<evidence type="ECO:0000256" key="2">
    <source>
        <dbReference type="ARBA" id="ARBA00005227"/>
    </source>
</evidence>
<evidence type="ECO:0000256" key="3">
    <source>
        <dbReference type="ARBA" id="ARBA00022692"/>
    </source>
</evidence>
<keyword evidence="5 7" id="KW-1133">Transmembrane helix</keyword>
<dbReference type="Proteomes" id="UP000887566">
    <property type="component" value="Unplaced"/>
</dbReference>
<keyword evidence="4 7" id="KW-0732">Signal</keyword>
<dbReference type="GO" id="GO:0072657">
    <property type="term" value="P:protein localization to membrane"/>
    <property type="evidence" value="ECO:0007669"/>
    <property type="project" value="TreeGrafter"/>
</dbReference>
<feature type="transmembrane region" description="Helical" evidence="7">
    <location>
        <begin position="387"/>
        <end position="413"/>
    </location>
</feature>
<feature type="transmembrane region" description="Helical" evidence="7">
    <location>
        <begin position="287"/>
        <end position="312"/>
    </location>
</feature>
<evidence type="ECO:0000313" key="9">
    <source>
        <dbReference type="WBParaSite" id="PSAMB.scaffold1348size32669.g12480.t1"/>
    </source>
</evidence>
<comment type="subcellular location">
    <subcellularLocation>
        <location evidence="1">Membrane</location>
        <topology evidence="1">Multi-pass membrane protein</topology>
    </subcellularLocation>
</comment>
<dbReference type="Pfam" id="PF02990">
    <property type="entry name" value="EMP70"/>
    <property type="match status" value="1"/>
</dbReference>
<sequence>MLPQSRTSLLIGLLIISSFVVQADEHDHLYGENDEVVLWMNTVGPYHNRQETYTFFSLPFCRGPKQTISHYHETLGEALLGVELDFSGLDIRFKSDVEKTVFCTVDLTEDQYKAFVYAVRSNYWYQMYIDDLPIWGMVGEVDDTTDPPTYKIFTHKKLEIGYNENQIVDVNLTSDGRTKLSPHAKLSFSYEVTFKPSSVKYPDRFDKYLDPTFFQHRIHWFSIFNSFMMVIFLVGLVSMILMRTLRKDYARYSKDEELDDMERDLGDEYGWKQVHGDIFRPPGFPMFFSALIGSGYQVFTVVFIVILLAIIGELYTERGSLLSAAIFVYAATSPINGYAGGSMYARFGGKQWIKQMVVSAFLLPTAVCGTAFMINFIAIYYHASRAIPFTIMIAVTCICLFVILPLTLVGTVLGRNLAGQGNYPCRINAVPRPIPEKKWFMEPLVIIMMGGILPFGSIFIEMYFIFTSFWAYKIYYVYGFMLLVTVILAIVTVCVTIVCTYFLLNAEDYRWRWTSFLAGASTSFYVYLYSVYYFLFKTKMFGLFQTVFYFGYMALFSIALGLMCGTIGYIGTAKFVRKIYSTVKID</sequence>
<feature type="transmembrane region" description="Helical" evidence="7">
    <location>
        <begin position="516"/>
        <end position="535"/>
    </location>
</feature>
<feature type="transmembrane region" description="Helical" evidence="7">
    <location>
        <begin position="478"/>
        <end position="504"/>
    </location>
</feature>
<feature type="transmembrane region" description="Helical" evidence="7">
    <location>
        <begin position="324"/>
        <end position="345"/>
    </location>
</feature>
<evidence type="ECO:0000313" key="8">
    <source>
        <dbReference type="Proteomes" id="UP000887566"/>
    </source>
</evidence>
<evidence type="ECO:0000256" key="6">
    <source>
        <dbReference type="ARBA" id="ARBA00023136"/>
    </source>
</evidence>
<feature type="transmembrane region" description="Helical" evidence="7">
    <location>
        <begin position="547"/>
        <end position="570"/>
    </location>
</feature>
<feature type="transmembrane region" description="Helical" evidence="7">
    <location>
        <begin position="220"/>
        <end position="242"/>
    </location>
</feature>
<feature type="signal peptide" evidence="7">
    <location>
        <begin position="1"/>
        <end position="23"/>
    </location>
</feature>
<organism evidence="8 9">
    <name type="scientific">Plectus sambesii</name>
    <dbReference type="NCBI Taxonomy" id="2011161"/>
    <lineage>
        <taxon>Eukaryota</taxon>
        <taxon>Metazoa</taxon>
        <taxon>Ecdysozoa</taxon>
        <taxon>Nematoda</taxon>
        <taxon>Chromadorea</taxon>
        <taxon>Plectida</taxon>
        <taxon>Plectina</taxon>
        <taxon>Plectoidea</taxon>
        <taxon>Plectidae</taxon>
        <taxon>Plectus</taxon>
    </lineage>
</organism>
<feature type="chain" id="PRO_5038164293" description="Transmembrane 9 superfamily member" evidence="7">
    <location>
        <begin position="24"/>
        <end position="586"/>
    </location>
</feature>
<comment type="similarity">
    <text evidence="2 7">Belongs to the nonaspanin (TM9SF) (TC 9.A.2) family.</text>
</comment>
<feature type="transmembrane region" description="Helical" evidence="7">
    <location>
        <begin position="444"/>
        <end position="466"/>
    </location>
</feature>
<evidence type="ECO:0000256" key="4">
    <source>
        <dbReference type="ARBA" id="ARBA00022729"/>
    </source>
</evidence>
<reference evidence="9" key="1">
    <citation type="submission" date="2022-11" db="UniProtKB">
        <authorList>
            <consortium name="WormBaseParasite"/>
        </authorList>
    </citation>
    <scope>IDENTIFICATION</scope>
</reference>
<keyword evidence="8" id="KW-1185">Reference proteome</keyword>
<dbReference type="PANTHER" id="PTHR10766:SF41">
    <property type="entry name" value="TRANSMEMBRANE 9 SUPERFAMILY MEMBER 3"/>
    <property type="match status" value="1"/>
</dbReference>
<keyword evidence="3 7" id="KW-0812">Transmembrane</keyword>
<dbReference type="InterPro" id="IPR004240">
    <property type="entry name" value="EMP70"/>
</dbReference>
<dbReference type="PANTHER" id="PTHR10766">
    <property type="entry name" value="TRANSMEMBRANE 9 SUPERFAMILY PROTEIN"/>
    <property type="match status" value="1"/>
</dbReference>
<evidence type="ECO:0000256" key="7">
    <source>
        <dbReference type="RuleBase" id="RU363079"/>
    </source>
</evidence>
<accession>A0A914UXM6</accession>
<feature type="transmembrane region" description="Helical" evidence="7">
    <location>
        <begin position="357"/>
        <end position="381"/>
    </location>
</feature>
<dbReference type="AlphaFoldDB" id="A0A914UXM6"/>
<name>A0A914UXM6_9BILA</name>